<keyword evidence="3" id="KW-0804">Transcription</keyword>
<dbReference type="SUPFAM" id="SSF46785">
    <property type="entry name" value="Winged helix' DNA-binding domain"/>
    <property type="match status" value="1"/>
</dbReference>
<dbReference type="Pfam" id="PF01047">
    <property type="entry name" value="MarR"/>
    <property type="match status" value="1"/>
</dbReference>
<evidence type="ECO:0000313" key="5">
    <source>
        <dbReference type="EMBL" id="MBE1484577.1"/>
    </source>
</evidence>
<comment type="caution">
    <text evidence="5">The sequence shown here is derived from an EMBL/GenBank/DDBJ whole genome shotgun (WGS) entry which is preliminary data.</text>
</comment>
<keyword evidence="2 5" id="KW-0238">DNA-binding</keyword>
<accession>A0A927QVN0</accession>
<dbReference type="PANTHER" id="PTHR42756:SF1">
    <property type="entry name" value="TRANSCRIPTIONAL REPRESSOR OF EMRAB OPERON"/>
    <property type="match status" value="1"/>
</dbReference>
<dbReference type="PANTHER" id="PTHR42756">
    <property type="entry name" value="TRANSCRIPTIONAL REGULATOR, MARR"/>
    <property type="match status" value="1"/>
</dbReference>
<dbReference type="Gene3D" id="1.10.10.10">
    <property type="entry name" value="Winged helix-like DNA-binding domain superfamily/Winged helix DNA-binding domain"/>
    <property type="match status" value="1"/>
</dbReference>
<evidence type="ECO:0000256" key="3">
    <source>
        <dbReference type="ARBA" id="ARBA00023163"/>
    </source>
</evidence>
<dbReference type="GO" id="GO:0003700">
    <property type="term" value="F:DNA-binding transcription factor activity"/>
    <property type="evidence" value="ECO:0007669"/>
    <property type="project" value="InterPro"/>
</dbReference>
<dbReference type="PRINTS" id="PR00598">
    <property type="entry name" value="HTHMARR"/>
</dbReference>
<organism evidence="5 6">
    <name type="scientific">Plantactinospora soyae</name>
    <dbReference type="NCBI Taxonomy" id="1544732"/>
    <lineage>
        <taxon>Bacteria</taxon>
        <taxon>Bacillati</taxon>
        <taxon>Actinomycetota</taxon>
        <taxon>Actinomycetes</taxon>
        <taxon>Micromonosporales</taxon>
        <taxon>Micromonosporaceae</taxon>
        <taxon>Plantactinospora</taxon>
    </lineage>
</organism>
<keyword evidence="1" id="KW-0805">Transcription regulation</keyword>
<name>A0A927QVN0_9ACTN</name>
<dbReference type="InterPro" id="IPR000835">
    <property type="entry name" value="HTH_MarR-typ"/>
</dbReference>
<proteinExistence type="predicted"/>
<reference evidence="5" key="1">
    <citation type="submission" date="2020-10" db="EMBL/GenBank/DDBJ databases">
        <title>Sequencing the genomes of 1000 actinobacteria strains.</title>
        <authorList>
            <person name="Klenk H.-P."/>
        </authorList>
    </citation>
    <scope>NUCLEOTIDE SEQUENCE</scope>
    <source>
        <strain evidence="5">DSM 46832</strain>
    </source>
</reference>
<dbReference type="InterPro" id="IPR036388">
    <property type="entry name" value="WH-like_DNA-bd_sf"/>
</dbReference>
<sequence>MSRGRRRSGETERTGFLLARHGGIANARLRQALGLAGLSPRHGMTLTRLAETGSMTQQSLLDILGVDASVLVTLLNELEDEGLVQRRRDPTDRRRHIVEITPAGSAALDKVDAAVDQVERDLFTALSTEQVDQLHELLTRVRTSVNDPACTED</sequence>
<protein>
    <submittedName>
        <fullName evidence="5">DNA-binding MarR family transcriptional regulator</fullName>
    </submittedName>
</protein>
<dbReference type="EMBL" id="JADBEB010000001">
    <property type="protein sequence ID" value="MBE1484577.1"/>
    <property type="molecule type" value="Genomic_DNA"/>
</dbReference>
<dbReference type="Proteomes" id="UP000649753">
    <property type="component" value="Unassembled WGS sequence"/>
</dbReference>
<dbReference type="SMART" id="SM00347">
    <property type="entry name" value="HTH_MARR"/>
    <property type="match status" value="1"/>
</dbReference>
<dbReference type="AlphaFoldDB" id="A0A927QVN0"/>
<dbReference type="GO" id="GO:0003677">
    <property type="term" value="F:DNA binding"/>
    <property type="evidence" value="ECO:0007669"/>
    <property type="project" value="UniProtKB-KW"/>
</dbReference>
<dbReference type="InterPro" id="IPR036390">
    <property type="entry name" value="WH_DNA-bd_sf"/>
</dbReference>
<dbReference type="PROSITE" id="PS50995">
    <property type="entry name" value="HTH_MARR_2"/>
    <property type="match status" value="1"/>
</dbReference>
<keyword evidence="6" id="KW-1185">Reference proteome</keyword>
<dbReference type="RefSeq" id="WP_192764918.1">
    <property type="nucleotide sequence ID" value="NZ_JADBEB010000001.1"/>
</dbReference>
<evidence type="ECO:0000259" key="4">
    <source>
        <dbReference type="PROSITE" id="PS50995"/>
    </source>
</evidence>
<gene>
    <name evidence="5" type="ORF">H4W31_000215</name>
</gene>
<feature type="domain" description="HTH marR-type" evidence="4">
    <location>
        <begin position="1"/>
        <end position="143"/>
    </location>
</feature>
<evidence type="ECO:0000256" key="1">
    <source>
        <dbReference type="ARBA" id="ARBA00023015"/>
    </source>
</evidence>
<evidence type="ECO:0000313" key="6">
    <source>
        <dbReference type="Proteomes" id="UP000649753"/>
    </source>
</evidence>
<evidence type="ECO:0000256" key="2">
    <source>
        <dbReference type="ARBA" id="ARBA00023125"/>
    </source>
</evidence>